<protein>
    <recommendedName>
        <fullName evidence="1">SIS domain-containing protein</fullName>
    </recommendedName>
</protein>
<proteinExistence type="predicted"/>
<sequence length="264" mass="28261">MSTVSTGKFFDANARIHEQIRVTQSETMHRVASLMAEVIARGGIVHLFGSGHSSLVVQEMFPRIGSFAGFNPIVDLPLSRFTSMTGGGDTTHRANLFLSTIETYGRIIFEDQDIRPGDVLLCSTATGINAVTVDLAICAKEVGATTIALTSIAHAMASEPSHSSGKRLHEACDVVIDLCTPAGDAAVHIDGLNAPVGGTSTIAACLIGNALVVEVAFILTSRGKPPEVMPSAFYAGEVQRKKRENARKIYERIWAESSHRGRRK</sequence>
<dbReference type="InterPro" id="IPR046348">
    <property type="entry name" value="SIS_dom_sf"/>
</dbReference>
<evidence type="ECO:0000313" key="3">
    <source>
        <dbReference type="Proteomes" id="UP000219994"/>
    </source>
</evidence>
<dbReference type="PROSITE" id="PS51464">
    <property type="entry name" value="SIS"/>
    <property type="match status" value="1"/>
</dbReference>
<dbReference type="EMBL" id="NAEP01000041">
    <property type="protein sequence ID" value="PDQ35064.1"/>
    <property type="molecule type" value="Genomic_DNA"/>
</dbReference>
<evidence type="ECO:0000313" key="2">
    <source>
        <dbReference type="EMBL" id="PDQ35064.1"/>
    </source>
</evidence>
<dbReference type="GO" id="GO:0097367">
    <property type="term" value="F:carbohydrate derivative binding"/>
    <property type="evidence" value="ECO:0007669"/>
    <property type="project" value="InterPro"/>
</dbReference>
<reference evidence="3" key="1">
    <citation type="submission" date="2017-03" db="EMBL/GenBank/DDBJ databases">
        <authorList>
            <person name="Lund M.B."/>
        </authorList>
    </citation>
    <scope>NUCLEOTIDE SEQUENCE [LARGE SCALE GENOMIC DNA]</scope>
</reference>
<accession>A0A2A6FQB0</accession>
<dbReference type="Pfam" id="PF13580">
    <property type="entry name" value="SIS_2"/>
    <property type="match status" value="1"/>
</dbReference>
<dbReference type="NCBIfam" id="NF002805">
    <property type="entry name" value="PRK02947.1"/>
    <property type="match status" value="1"/>
</dbReference>
<dbReference type="Proteomes" id="UP000219994">
    <property type="component" value="Unassembled WGS sequence"/>
</dbReference>
<dbReference type="AlphaFoldDB" id="A0A2A6FQB0"/>
<feature type="domain" description="SIS" evidence="1">
    <location>
        <begin position="35"/>
        <end position="221"/>
    </location>
</feature>
<evidence type="ECO:0000259" key="1">
    <source>
        <dbReference type="PROSITE" id="PS51464"/>
    </source>
</evidence>
<dbReference type="Gene3D" id="3.40.50.10490">
    <property type="entry name" value="Glucose-6-phosphate isomerase like protein, domain 1"/>
    <property type="match status" value="1"/>
</dbReference>
<dbReference type="InterPro" id="IPR001347">
    <property type="entry name" value="SIS_dom"/>
</dbReference>
<comment type="caution">
    <text evidence="2">The sequence shown here is derived from an EMBL/GenBank/DDBJ whole genome shotgun (WGS) entry which is preliminary data.</text>
</comment>
<name>A0A2A6FQB0_9MICO</name>
<gene>
    <name evidence="2" type="ORF">B5766_08025</name>
</gene>
<dbReference type="GO" id="GO:1901135">
    <property type="term" value="P:carbohydrate derivative metabolic process"/>
    <property type="evidence" value="ECO:0007669"/>
    <property type="project" value="InterPro"/>
</dbReference>
<organism evidence="2 3">
    <name type="scientific">Candidatus Lumbricidiphila eiseniae</name>
    <dbReference type="NCBI Taxonomy" id="1969409"/>
    <lineage>
        <taxon>Bacteria</taxon>
        <taxon>Bacillati</taxon>
        <taxon>Actinomycetota</taxon>
        <taxon>Actinomycetes</taxon>
        <taxon>Micrococcales</taxon>
        <taxon>Microbacteriaceae</taxon>
        <taxon>Candidatus Lumbricidiphila</taxon>
    </lineage>
</organism>
<dbReference type="SUPFAM" id="SSF53697">
    <property type="entry name" value="SIS domain"/>
    <property type="match status" value="1"/>
</dbReference>